<feature type="transmembrane region" description="Helical" evidence="1">
    <location>
        <begin position="56"/>
        <end position="74"/>
    </location>
</feature>
<evidence type="ECO:0000256" key="1">
    <source>
        <dbReference type="SAM" id="Phobius"/>
    </source>
</evidence>
<dbReference type="Proteomes" id="UP000031670">
    <property type="component" value="Unassembled WGS sequence"/>
</dbReference>
<evidence type="ECO:0000313" key="3">
    <source>
        <dbReference type="Proteomes" id="UP000031670"/>
    </source>
</evidence>
<reference evidence="2 3" key="1">
    <citation type="submission" date="2015-01" db="EMBL/GenBank/DDBJ databases">
        <title>Vibrio sp. C5 JCM 19232 whole genome shotgun sequence.</title>
        <authorList>
            <person name="Sawabe T."/>
            <person name="Meirelles P."/>
            <person name="Feng G."/>
            <person name="Sayaka M."/>
            <person name="Hattori M."/>
            <person name="Ohkuma M."/>
        </authorList>
    </citation>
    <scope>NUCLEOTIDE SEQUENCE [LARGE SCALE GENOMIC DNA]</scope>
    <source>
        <strain evidence="2 3">JCM19232</strain>
    </source>
</reference>
<accession>A0A0B8PFW7</accession>
<feature type="transmembrane region" description="Helical" evidence="1">
    <location>
        <begin position="12"/>
        <end position="35"/>
    </location>
</feature>
<dbReference type="AlphaFoldDB" id="A0A0B8PFW7"/>
<protein>
    <submittedName>
        <fullName evidence="2">Uncharacterized protein</fullName>
    </submittedName>
</protein>
<keyword evidence="1" id="KW-1133">Transmembrane helix</keyword>
<organism evidence="2 3">
    <name type="scientific">Vibrio ishigakensis</name>
    <dbReference type="NCBI Taxonomy" id="1481914"/>
    <lineage>
        <taxon>Bacteria</taxon>
        <taxon>Pseudomonadati</taxon>
        <taxon>Pseudomonadota</taxon>
        <taxon>Gammaproteobacteria</taxon>
        <taxon>Vibrionales</taxon>
        <taxon>Vibrionaceae</taxon>
        <taxon>Vibrio</taxon>
    </lineage>
</organism>
<reference evidence="2 3" key="2">
    <citation type="submission" date="2015-01" db="EMBL/GenBank/DDBJ databases">
        <authorList>
            <consortium name="NBRP consortium"/>
            <person name="Sawabe T."/>
            <person name="Meirelles P."/>
            <person name="Feng G."/>
            <person name="Sayaka M."/>
            <person name="Hattori M."/>
            <person name="Ohkuma M."/>
        </authorList>
    </citation>
    <scope>NUCLEOTIDE SEQUENCE [LARGE SCALE GENOMIC DNA]</scope>
    <source>
        <strain evidence="2 3">JCM19232</strain>
    </source>
</reference>
<keyword evidence="1" id="KW-0812">Transmembrane</keyword>
<name>A0A0B8PFW7_9VIBR</name>
<keyword evidence="1" id="KW-0472">Membrane</keyword>
<evidence type="ECO:0000313" key="2">
    <source>
        <dbReference type="EMBL" id="GAM63512.1"/>
    </source>
</evidence>
<feature type="transmembrane region" description="Helical" evidence="1">
    <location>
        <begin position="94"/>
        <end position="115"/>
    </location>
</feature>
<proteinExistence type="predicted"/>
<sequence>MNKPHNGIWVAYILSIFTPFTCLISGVIAIVYAGYRLDKGEDSEVVASHYYGLIRTFFLNLTFFVVLIVTVATSNGLLKGVNDYWYKNTMIDNIAYAIPFVGGFIAFVAIVFWIIRMVKGMQDLKNNIPHTPTIGPVLYKDAVLS</sequence>
<dbReference type="EMBL" id="BBSA01000009">
    <property type="protein sequence ID" value="GAM63512.1"/>
    <property type="molecule type" value="Genomic_DNA"/>
</dbReference>
<comment type="caution">
    <text evidence="2">The sequence shown here is derived from an EMBL/GenBank/DDBJ whole genome shotgun (WGS) entry which is preliminary data.</text>
</comment>
<gene>
    <name evidence="2" type="ORF">JCM19232_2492</name>
</gene>